<dbReference type="CDD" id="cd01876">
    <property type="entry name" value="YihA_EngB"/>
    <property type="match status" value="1"/>
</dbReference>
<keyword evidence="3" id="KW-0132">Cell division</keyword>
<keyword evidence="4" id="KW-0479">Metal-binding</keyword>
<dbReference type="PANTHER" id="PTHR11649">
    <property type="entry name" value="MSS1/TRME-RELATED GTP-BINDING PROTEIN"/>
    <property type="match status" value="1"/>
</dbReference>
<evidence type="ECO:0000256" key="2">
    <source>
        <dbReference type="ARBA" id="ARBA00009638"/>
    </source>
</evidence>
<accession>A0A381QLD6</accession>
<evidence type="ECO:0000256" key="4">
    <source>
        <dbReference type="ARBA" id="ARBA00022723"/>
    </source>
</evidence>
<evidence type="ECO:0000256" key="6">
    <source>
        <dbReference type="ARBA" id="ARBA00022842"/>
    </source>
</evidence>
<evidence type="ECO:0000256" key="5">
    <source>
        <dbReference type="ARBA" id="ARBA00022741"/>
    </source>
</evidence>
<dbReference type="InterPro" id="IPR030393">
    <property type="entry name" value="G_ENGB_dom"/>
</dbReference>
<dbReference type="InterPro" id="IPR006073">
    <property type="entry name" value="GTP-bd"/>
</dbReference>
<keyword evidence="7" id="KW-0342">GTP-binding</keyword>
<dbReference type="InterPro" id="IPR027417">
    <property type="entry name" value="P-loop_NTPase"/>
</dbReference>
<keyword evidence="5" id="KW-0547">Nucleotide-binding</keyword>
<dbReference type="InterPro" id="IPR005225">
    <property type="entry name" value="Small_GTP-bd"/>
</dbReference>
<dbReference type="AlphaFoldDB" id="A0A381QLD6"/>
<proteinExistence type="inferred from homology"/>
<sequence>MKNIEAKFIKSSSNLKECPKEKLPEFVFYGRSNVGKSSLINMLVNNKNLSKISSKPGKTKLINHFIVNKNIYFVDLPGYGWAKTSKKDRKKWDNTTKDFLLKSKKLALVFILIDSRLKPQKIDIDFINFLGKNNIPINLIYTKCDKINTSNIDKNIDNFNKELLKTWKEIPTFFITSSIKKTGRETIINYIMNTYKSLIIN</sequence>
<keyword evidence="6" id="KW-0460">Magnesium</keyword>
<keyword evidence="9" id="KW-0131">Cell cycle</keyword>
<dbReference type="NCBIfam" id="TIGR00231">
    <property type="entry name" value="small_GTP"/>
    <property type="match status" value="1"/>
</dbReference>
<dbReference type="EMBL" id="UINC01001416">
    <property type="protein sequence ID" value="SUZ80155.1"/>
    <property type="molecule type" value="Genomic_DNA"/>
</dbReference>
<dbReference type="PANTHER" id="PTHR11649:SF13">
    <property type="entry name" value="ENGB-TYPE G DOMAIN-CONTAINING PROTEIN"/>
    <property type="match status" value="1"/>
</dbReference>
<dbReference type="NCBIfam" id="TIGR03598">
    <property type="entry name" value="GTPase_YsxC"/>
    <property type="match status" value="1"/>
</dbReference>
<dbReference type="GO" id="GO:0000917">
    <property type="term" value="P:division septum assembly"/>
    <property type="evidence" value="ECO:0007669"/>
    <property type="project" value="UniProtKB-KW"/>
</dbReference>
<dbReference type="InterPro" id="IPR019987">
    <property type="entry name" value="GTP-bd_ribosome_bio_YsxC"/>
</dbReference>
<dbReference type="SUPFAM" id="SSF52540">
    <property type="entry name" value="P-loop containing nucleoside triphosphate hydrolases"/>
    <property type="match status" value="1"/>
</dbReference>
<gene>
    <name evidence="11" type="ORF">METZ01_LOCUS33009</name>
</gene>
<reference evidence="11" key="1">
    <citation type="submission" date="2018-05" db="EMBL/GenBank/DDBJ databases">
        <authorList>
            <person name="Lanie J.A."/>
            <person name="Ng W.-L."/>
            <person name="Kazmierczak K.M."/>
            <person name="Andrzejewski T.M."/>
            <person name="Davidsen T.M."/>
            <person name="Wayne K.J."/>
            <person name="Tettelin H."/>
            <person name="Glass J.I."/>
            <person name="Rusch D."/>
            <person name="Podicherti R."/>
            <person name="Tsui H.-C.T."/>
            <person name="Winkler M.E."/>
        </authorList>
    </citation>
    <scope>NUCLEOTIDE SEQUENCE</scope>
</reference>
<dbReference type="GO" id="GO:0046872">
    <property type="term" value="F:metal ion binding"/>
    <property type="evidence" value="ECO:0007669"/>
    <property type="project" value="UniProtKB-KW"/>
</dbReference>
<dbReference type="Pfam" id="PF01926">
    <property type="entry name" value="MMR_HSR1"/>
    <property type="match status" value="1"/>
</dbReference>
<evidence type="ECO:0000256" key="9">
    <source>
        <dbReference type="ARBA" id="ARBA00023306"/>
    </source>
</evidence>
<evidence type="ECO:0000313" key="11">
    <source>
        <dbReference type="EMBL" id="SUZ80155.1"/>
    </source>
</evidence>
<evidence type="ECO:0000259" key="10">
    <source>
        <dbReference type="PROSITE" id="PS51706"/>
    </source>
</evidence>
<comment type="cofactor">
    <cofactor evidence="1">
        <name>Mg(2+)</name>
        <dbReference type="ChEBI" id="CHEBI:18420"/>
    </cofactor>
</comment>
<dbReference type="Gene3D" id="3.40.50.300">
    <property type="entry name" value="P-loop containing nucleotide triphosphate hydrolases"/>
    <property type="match status" value="1"/>
</dbReference>
<dbReference type="PROSITE" id="PS51706">
    <property type="entry name" value="G_ENGB"/>
    <property type="match status" value="1"/>
</dbReference>
<evidence type="ECO:0000256" key="3">
    <source>
        <dbReference type="ARBA" id="ARBA00022618"/>
    </source>
</evidence>
<comment type="similarity">
    <text evidence="2">Belongs to the TRAFAC class TrmE-Era-EngA-EngB-Septin-like GTPase superfamily. EngB GTPase family.</text>
</comment>
<protein>
    <recommendedName>
        <fullName evidence="10">EngB-type G domain-containing protein</fullName>
    </recommendedName>
</protein>
<dbReference type="HAMAP" id="MF_00321">
    <property type="entry name" value="GTPase_EngB"/>
    <property type="match status" value="1"/>
</dbReference>
<feature type="domain" description="EngB-type G" evidence="10">
    <location>
        <begin position="22"/>
        <end position="197"/>
    </location>
</feature>
<dbReference type="GO" id="GO:0005525">
    <property type="term" value="F:GTP binding"/>
    <property type="evidence" value="ECO:0007669"/>
    <property type="project" value="UniProtKB-KW"/>
</dbReference>
<keyword evidence="8" id="KW-0717">Septation</keyword>
<name>A0A381QLD6_9ZZZZ</name>
<evidence type="ECO:0000256" key="1">
    <source>
        <dbReference type="ARBA" id="ARBA00001946"/>
    </source>
</evidence>
<evidence type="ECO:0000256" key="8">
    <source>
        <dbReference type="ARBA" id="ARBA00023210"/>
    </source>
</evidence>
<organism evidence="11">
    <name type="scientific">marine metagenome</name>
    <dbReference type="NCBI Taxonomy" id="408172"/>
    <lineage>
        <taxon>unclassified sequences</taxon>
        <taxon>metagenomes</taxon>
        <taxon>ecological metagenomes</taxon>
    </lineage>
</organism>
<evidence type="ECO:0000256" key="7">
    <source>
        <dbReference type="ARBA" id="ARBA00023134"/>
    </source>
</evidence>